<keyword evidence="6" id="KW-0406">Ion transport</keyword>
<gene>
    <name evidence="7" type="ORF">AAHA92_20485</name>
</gene>
<keyword evidence="2 6" id="KW-0812">Transmembrane</keyword>
<keyword evidence="5 6" id="KW-0472">Membrane</keyword>
<keyword evidence="8" id="KW-1185">Reference proteome</keyword>
<evidence type="ECO:0000256" key="6">
    <source>
        <dbReference type="RuleBase" id="RU367022"/>
    </source>
</evidence>
<dbReference type="InterPro" id="IPR007274">
    <property type="entry name" value="Cop_transporter"/>
</dbReference>
<dbReference type="Proteomes" id="UP001567538">
    <property type="component" value="Unassembled WGS sequence"/>
</dbReference>
<comment type="similarity">
    <text evidence="1 6">Belongs to the copper transporter (Ctr) (TC 1.A.56) family. SLC31A subfamily.</text>
</comment>
<name>A0ABD1GHC1_SALDI</name>
<dbReference type="AlphaFoldDB" id="A0ABD1GHC1"/>
<dbReference type="GO" id="GO:0016020">
    <property type="term" value="C:membrane"/>
    <property type="evidence" value="ECO:0007669"/>
    <property type="project" value="UniProtKB-SubCell"/>
</dbReference>
<keyword evidence="6" id="KW-0186">Copper</keyword>
<accession>A0ABD1GHC1</accession>
<evidence type="ECO:0000256" key="2">
    <source>
        <dbReference type="ARBA" id="ARBA00022692"/>
    </source>
</evidence>
<comment type="caution">
    <text evidence="7">The sequence shown here is derived from an EMBL/GenBank/DDBJ whole genome shotgun (WGS) entry which is preliminary data.</text>
</comment>
<evidence type="ECO:0000256" key="5">
    <source>
        <dbReference type="ARBA" id="ARBA00023136"/>
    </source>
</evidence>
<proteinExistence type="inferred from homology"/>
<sequence>MANDSGNMTMPMPTPSPPSAYNTQSIVYMPMMQMSFFWGKDVVVLFSGWPGSGRLGMYILALAVVFLLAVAAEVFSVAPNFKPRGGRPAAGAAVYAALYGVRMTLAYFVMLAVMSFNVGVLLVAVAGHVAGCFAVKYRALAAVARAVDAP</sequence>
<keyword evidence="3 6" id="KW-0187">Copper transport</keyword>
<feature type="transmembrane region" description="Helical" evidence="6">
    <location>
        <begin position="116"/>
        <end position="135"/>
    </location>
</feature>
<keyword evidence="4 6" id="KW-1133">Transmembrane helix</keyword>
<evidence type="ECO:0000256" key="3">
    <source>
        <dbReference type="ARBA" id="ARBA00022796"/>
    </source>
</evidence>
<keyword evidence="6" id="KW-0813">Transport</keyword>
<organism evidence="7 8">
    <name type="scientific">Salvia divinorum</name>
    <name type="common">Maria pastora</name>
    <name type="synonym">Diviner's sage</name>
    <dbReference type="NCBI Taxonomy" id="28513"/>
    <lineage>
        <taxon>Eukaryota</taxon>
        <taxon>Viridiplantae</taxon>
        <taxon>Streptophyta</taxon>
        <taxon>Embryophyta</taxon>
        <taxon>Tracheophyta</taxon>
        <taxon>Spermatophyta</taxon>
        <taxon>Magnoliopsida</taxon>
        <taxon>eudicotyledons</taxon>
        <taxon>Gunneridae</taxon>
        <taxon>Pentapetalae</taxon>
        <taxon>asterids</taxon>
        <taxon>lamiids</taxon>
        <taxon>Lamiales</taxon>
        <taxon>Lamiaceae</taxon>
        <taxon>Nepetoideae</taxon>
        <taxon>Mentheae</taxon>
        <taxon>Salviinae</taxon>
        <taxon>Salvia</taxon>
        <taxon>Salvia subgen. Calosphace</taxon>
    </lineage>
</organism>
<dbReference type="Pfam" id="PF04145">
    <property type="entry name" value="Ctr"/>
    <property type="match status" value="1"/>
</dbReference>
<evidence type="ECO:0000313" key="7">
    <source>
        <dbReference type="EMBL" id="KAL1543522.1"/>
    </source>
</evidence>
<evidence type="ECO:0000313" key="8">
    <source>
        <dbReference type="Proteomes" id="UP001567538"/>
    </source>
</evidence>
<feature type="transmembrane region" description="Helical" evidence="6">
    <location>
        <begin position="55"/>
        <end position="77"/>
    </location>
</feature>
<evidence type="ECO:0000256" key="1">
    <source>
        <dbReference type="ARBA" id="ARBA00006921"/>
    </source>
</evidence>
<dbReference type="EMBL" id="JBEAFC010000008">
    <property type="protein sequence ID" value="KAL1543522.1"/>
    <property type="molecule type" value="Genomic_DNA"/>
</dbReference>
<evidence type="ECO:0000256" key="4">
    <source>
        <dbReference type="ARBA" id="ARBA00022989"/>
    </source>
</evidence>
<dbReference type="GO" id="GO:0005375">
    <property type="term" value="F:copper ion transmembrane transporter activity"/>
    <property type="evidence" value="ECO:0007669"/>
    <property type="project" value="UniProtKB-UniRule"/>
</dbReference>
<dbReference type="PANTHER" id="PTHR12483">
    <property type="entry name" value="SOLUTE CARRIER FAMILY 31 COPPER TRANSPORTERS"/>
    <property type="match status" value="1"/>
</dbReference>
<comment type="subcellular location">
    <subcellularLocation>
        <location evidence="6">Membrane</location>
        <topology evidence="6">Multi-pass membrane protein</topology>
    </subcellularLocation>
</comment>
<protein>
    <recommendedName>
        <fullName evidence="6">Copper transport protein</fullName>
    </recommendedName>
</protein>
<dbReference type="PANTHER" id="PTHR12483:SF85">
    <property type="entry name" value="COPPER TRANSPORT PROTEIN"/>
    <property type="match status" value="1"/>
</dbReference>
<reference evidence="7 8" key="1">
    <citation type="submission" date="2024-06" db="EMBL/GenBank/DDBJ databases">
        <title>A chromosome level genome sequence of Diviner's sage (Salvia divinorum).</title>
        <authorList>
            <person name="Ford S.A."/>
            <person name="Ro D.-K."/>
            <person name="Ness R.W."/>
            <person name="Phillips M.A."/>
        </authorList>
    </citation>
    <scope>NUCLEOTIDE SEQUENCE [LARGE SCALE GENOMIC DNA]</scope>
    <source>
        <strain evidence="7">SAF-2024a</strain>
        <tissue evidence="7">Leaf</tissue>
    </source>
</reference>